<evidence type="ECO:0000256" key="1">
    <source>
        <dbReference type="SAM" id="MobiDB-lite"/>
    </source>
</evidence>
<protein>
    <submittedName>
        <fullName evidence="2">Uncharacterized protein</fullName>
    </submittedName>
</protein>
<name>A0A0A8Z3L5_ARUDO</name>
<dbReference type="AlphaFoldDB" id="A0A0A8Z3L5"/>
<feature type="compositionally biased region" description="Polar residues" evidence="1">
    <location>
        <begin position="11"/>
        <end position="27"/>
    </location>
</feature>
<feature type="region of interest" description="Disordered" evidence="1">
    <location>
        <begin position="1"/>
        <end position="27"/>
    </location>
</feature>
<organism evidence="2">
    <name type="scientific">Arundo donax</name>
    <name type="common">Giant reed</name>
    <name type="synonym">Donax arundinaceus</name>
    <dbReference type="NCBI Taxonomy" id="35708"/>
    <lineage>
        <taxon>Eukaryota</taxon>
        <taxon>Viridiplantae</taxon>
        <taxon>Streptophyta</taxon>
        <taxon>Embryophyta</taxon>
        <taxon>Tracheophyta</taxon>
        <taxon>Spermatophyta</taxon>
        <taxon>Magnoliopsida</taxon>
        <taxon>Liliopsida</taxon>
        <taxon>Poales</taxon>
        <taxon>Poaceae</taxon>
        <taxon>PACMAD clade</taxon>
        <taxon>Arundinoideae</taxon>
        <taxon>Arundineae</taxon>
        <taxon>Arundo</taxon>
    </lineage>
</organism>
<sequence>MVQDIEWLANPRNNGSRPRVTTTKLVN</sequence>
<reference evidence="2" key="2">
    <citation type="journal article" date="2015" name="Data Brief">
        <title>Shoot transcriptome of the giant reed, Arundo donax.</title>
        <authorList>
            <person name="Barrero R.A."/>
            <person name="Guerrero F.D."/>
            <person name="Moolhuijzen P."/>
            <person name="Goolsby J.A."/>
            <person name="Tidwell J."/>
            <person name="Bellgard S.E."/>
            <person name="Bellgard M.I."/>
        </authorList>
    </citation>
    <scope>NUCLEOTIDE SEQUENCE</scope>
    <source>
        <tissue evidence="2">Shoot tissue taken approximately 20 cm above the soil surface</tissue>
    </source>
</reference>
<dbReference type="EMBL" id="GBRH01265617">
    <property type="protein sequence ID" value="JAD32278.1"/>
    <property type="molecule type" value="Transcribed_RNA"/>
</dbReference>
<proteinExistence type="predicted"/>
<evidence type="ECO:0000313" key="2">
    <source>
        <dbReference type="EMBL" id="JAD32278.1"/>
    </source>
</evidence>
<reference evidence="2" key="1">
    <citation type="submission" date="2014-09" db="EMBL/GenBank/DDBJ databases">
        <authorList>
            <person name="Magalhaes I.L.F."/>
            <person name="Oliveira U."/>
            <person name="Santos F.R."/>
            <person name="Vidigal T.H.D.A."/>
            <person name="Brescovit A.D."/>
            <person name="Santos A.J."/>
        </authorList>
    </citation>
    <scope>NUCLEOTIDE SEQUENCE</scope>
    <source>
        <tissue evidence="2">Shoot tissue taken approximately 20 cm above the soil surface</tissue>
    </source>
</reference>
<accession>A0A0A8Z3L5</accession>